<protein>
    <submittedName>
        <fullName evidence="1">Uncharacterized protein</fullName>
    </submittedName>
</protein>
<accession>A0ABC9NM43</accession>
<evidence type="ECO:0000313" key="2">
    <source>
        <dbReference type="Proteomes" id="UP000003042"/>
    </source>
</evidence>
<gene>
    <name evidence="1" type="ORF">ESCAB7627_2866</name>
</gene>
<dbReference type="AlphaFoldDB" id="A0ABC9NM43"/>
<dbReference type="EMBL" id="ABKX01000007">
    <property type="protein sequence ID" value="EDS91334.1"/>
    <property type="molecule type" value="Genomic_DNA"/>
</dbReference>
<name>A0ABC9NM43_ESCAT</name>
<dbReference type="Proteomes" id="UP000003042">
    <property type="component" value="Unassembled WGS sequence"/>
</dbReference>
<sequence length="39" mass="4475">MRKVCAQFLKNMSDGKQMQQYICFSNTIAAHYSKSCIIS</sequence>
<proteinExistence type="predicted"/>
<organism evidence="1 2">
    <name type="scientific">Escherichia albertii (strain TW07627)</name>
    <dbReference type="NCBI Taxonomy" id="502347"/>
    <lineage>
        <taxon>Bacteria</taxon>
        <taxon>Pseudomonadati</taxon>
        <taxon>Pseudomonadota</taxon>
        <taxon>Gammaproteobacteria</taxon>
        <taxon>Enterobacterales</taxon>
        <taxon>Enterobacteriaceae</taxon>
        <taxon>Escherichia</taxon>
    </lineage>
</organism>
<comment type="caution">
    <text evidence="1">The sequence shown here is derived from an EMBL/GenBank/DDBJ whole genome shotgun (WGS) entry which is preliminary data.</text>
</comment>
<evidence type="ECO:0000313" key="1">
    <source>
        <dbReference type="EMBL" id="EDS91334.1"/>
    </source>
</evidence>
<reference evidence="1 2" key="1">
    <citation type="submission" date="2008-02" db="EMBL/GenBank/DDBJ databases">
        <title>Annotation of Escherichia albertii TW07627.</title>
        <authorList>
            <person name="Sutton G."/>
            <person name="Whittam T.S."/>
            <person name="Sebastian Y."/>
        </authorList>
    </citation>
    <scope>NUCLEOTIDE SEQUENCE [LARGE SCALE GENOMIC DNA]</scope>
    <source>
        <strain evidence="1 2">TW07627</strain>
    </source>
</reference>